<dbReference type="InterPro" id="IPR036388">
    <property type="entry name" value="WH-like_DNA-bd_sf"/>
</dbReference>
<dbReference type="Pfam" id="PF00874">
    <property type="entry name" value="PRD"/>
    <property type="match status" value="2"/>
</dbReference>
<sequence length="693" mass="79742">MFITSREKNIINLIVRTSRKHTVSTLSSFLNVSGRTVQRDLKSIEKILDKFHLQLNRTANDGLFIEGKNEDIYKLIQNLATIHPTDITPEERKLNLLLTLLHEGPSFKIQGLAHDIGVSGATLATYVDELAEWLRKFSIKLIKKRGVGIELIAEEANKRHALASYILVYFYEELIDSLYQLQQGKYTNKEILGYFSPRDLLMIDQLVNQKMQKDQARLADSDYIGLVVHICITIQRTKNNYVLTQEYDSENELTAEYRLIENICNELEEKLYMQISKSDRHFLTVILKGSKVQGTDVVLYDSVHLGKLIKKVIEDISTKLHVNLSHDFSLYQGLLAHMEPSIFRIKQKLDIFNPLTDEIKRKYPVLFMAVKKSLEQVFIDIDFPEDEVAFIVLHFGSALLMNEEEVKINAVVVCPTGIGASKMLASRIQKELMEIKDIEILSINDFQSATLDEYDVVISTVRLPFTNVDYILVSPLLREEDIDTIKSYLQNNIEKVTRKKSYLNTDQKDTFKHDRTDVKVLLQEIKDVQSSMDSILNNLRVVRKQNVDDHWNTIKEVVKDAEQEGLHTNTSSVVQQLMARERQGGLGIPNTNMALFHCRDNHIKELIFQIAHIDTPYTIKGMDGQEVQMKSLLLMLAPVHMSEREQEILSMISTSLIESDVSMMIYSSSNEALIRRKLEDLFLDYLQNNLIKE</sequence>
<dbReference type="Gene3D" id="3.40.930.10">
    <property type="entry name" value="Mannitol-specific EII, Chain A"/>
    <property type="match status" value="1"/>
</dbReference>
<keyword evidence="9" id="KW-1185">Reference proteome</keyword>
<dbReference type="InterPro" id="IPR036634">
    <property type="entry name" value="PRD_sf"/>
</dbReference>
<evidence type="ECO:0000256" key="3">
    <source>
        <dbReference type="ARBA" id="ARBA00023015"/>
    </source>
</evidence>
<reference evidence="8 9" key="1">
    <citation type="submission" date="2016-12" db="EMBL/GenBank/DDBJ databases">
        <title>The whole genome sequencing and assembly of Bacillus cohnii DSM 6307T strain.</title>
        <authorList>
            <person name="Lee Y.-J."/>
            <person name="Yi H."/>
            <person name="Bahn Y.-S."/>
            <person name="Kim J.F."/>
            <person name="Lee D.-W."/>
        </authorList>
    </citation>
    <scope>NUCLEOTIDE SEQUENCE [LARGE SCALE GENOMIC DNA]</scope>
    <source>
        <strain evidence="8 9">DSM 6307</strain>
    </source>
</reference>
<evidence type="ECO:0000256" key="4">
    <source>
        <dbReference type="ARBA" id="ARBA00023163"/>
    </source>
</evidence>
<dbReference type="GO" id="GO:0009401">
    <property type="term" value="P:phosphoenolpyruvate-dependent sugar phosphotransferase system"/>
    <property type="evidence" value="ECO:0007669"/>
    <property type="project" value="InterPro"/>
</dbReference>
<evidence type="ECO:0000259" key="6">
    <source>
        <dbReference type="PROSITE" id="PS51099"/>
    </source>
</evidence>
<dbReference type="SUPFAM" id="SSF55804">
    <property type="entry name" value="Phoshotransferase/anion transport protein"/>
    <property type="match status" value="1"/>
</dbReference>
<keyword evidence="8" id="KW-0813">Transport</keyword>
<dbReference type="InterPro" id="IPR036095">
    <property type="entry name" value="PTS_EIIB-like_sf"/>
</dbReference>
<dbReference type="SUPFAM" id="SSF63520">
    <property type="entry name" value="PTS-regulatory domain, PRD"/>
    <property type="match status" value="2"/>
</dbReference>
<dbReference type="InterPro" id="IPR013196">
    <property type="entry name" value="HTH_11"/>
</dbReference>
<dbReference type="CDD" id="cd05568">
    <property type="entry name" value="PTS_IIB_bgl_like"/>
    <property type="match status" value="1"/>
</dbReference>
<keyword evidence="8" id="KW-0762">Sugar transport</keyword>
<feature type="domain" description="PRD" evidence="7">
    <location>
        <begin position="300"/>
        <end position="405"/>
    </location>
</feature>
<dbReference type="Proteomes" id="UP000215224">
    <property type="component" value="Chromosome"/>
</dbReference>
<dbReference type="InterPro" id="IPR002178">
    <property type="entry name" value="PTS_EIIA_type-2_dom"/>
</dbReference>
<organism evidence="8 9">
    <name type="scientific">Sutcliffiella cohnii</name>
    <dbReference type="NCBI Taxonomy" id="33932"/>
    <lineage>
        <taxon>Bacteria</taxon>
        <taxon>Bacillati</taxon>
        <taxon>Bacillota</taxon>
        <taxon>Bacilli</taxon>
        <taxon>Bacillales</taxon>
        <taxon>Bacillaceae</taxon>
        <taxon>Sutcliffiella</taxon>
    </lineage>
</organism>
<dbReference type="AlphaFoldDB" id="A0A223KPL6"/>
<evidence type="ECO:0000259" key="7">
    <source>
        <dbReference type="PROSITE" id="PS51372"/>
    </source>
</evidence>
<dbReference type="PROSITE" id="PS51099">
    <property type="entry name" value="PTS_EIIB_TYPE_2"/>
    <property type="match status" value="1"/>
</dbReference>
<dbReference type="Gene3D" id="1.10.1790.10">
    <property type="entry name" value="PRD domain"/>
    <property type="match status" value="2"/>
</dbReference>
<dbReference type="Pfam" id="PF02302">
    <property type="entry name" value="PTS_IIB"/>
    <property type="match status" value="1"/>
</dbReference>
<feature type="domain" description="PTS EIIA type-2" evidence="5">
    <location>
        <begin position="534"/>
        <end position="681"/>
    </location>
</feature>
<keyword evidence="3" id="KW-0805">Transcription regulation</keyword>
<dbReference type="SUPFAM" id="SSF52794">
    <property type="entry name" value="PTS system IIB component-like"/>
    <property type="match status" value="1"/>
</dbReference>
<dbReference type="STRING" id="1314751.GCA_001591425_00382"/>
<proteinExistence type="predicted"/>
<name>A0A223KPL6_9BACI</name>
<dbReference type="GO" id="GO:0006355">
    <property type="term" value="P:regulation of DNA-templated transcription"/>
    <property type="evidence" value="ECO:0007669"/>
    <property type="project" value="InterPro"/>
</dbReference>
<dbReference type="InterPro" id="IPR050661">
    <property type="entry name" value="BglG_antiterminators"/>
</dbReference>
<feature type="domain" description="PTS EIIB type-2" evidence="6">
    <location>
        <begin position="408"/>
        <end position="497"/>
    </location>
</feature>
<evidence type="ECO:0000313" key="9">
    <source>
        <dbReference type="Proteomes" id="UP000215224"/>
    </source>
</evidence>
<dbReference type="Pfam" id="PF00359">
    <property type="entry name" value="PTS_EIIA_2"/>
    <property type="match status" value="1"/>
</dbReference>
<protein>
    <submittedName>
        <fullName evidence="8">Sugar transporter</fullName>
    </submittedName>
</protein>
<dbReference type="PROSITE" id="PS51372">
    <property type="entry name" value="PRD_2"/>
    <property type="match status" value="2"/>
</dbReference>
<dbReference type="Gene3D" id="1.10.10.10">
    <property type="entry name" value="Winged helix-like DNA-binding domain superfamily/Winged helix DNA-binding domain"/>
    <property type="match status" value="1"/>
</dbReference>
<dbReference type="EMBL" id="CP018866">
    <property type="protein sequence ID" value="AST91273.1"/>
    <property type="molecule type" value="Genomic_DNA"/>
</dbReference>
<dbReference type="Pfam" id="PF08279">
    <property type="entry name" value="HTH_11"/>
    <property type="match status" value="1"/>
</dbReference>
<feature type="domain" description="PRD" evidence="7">
    <location>
        <begin position="194"/>
        <end position="297"/>
    </location>
</feature>
<dbReference type="GO" id="GO:0008982">
    <property type="term" value="F:protein-N(PI)-phosphohistidine-sugar phosphotransferase activity"/>
    <property type="evidence" value="ECO:0007669"/>
    <property type="project" value="InterPro"/>
</dbReference>
<accession>A0A223KPL6</accession>
<dbReference type="PANTHER" id="PTHR30185">
    <property type="entry name" value="CRYPTIC BETA-GLUCOSIDE BGL OPERON ANTITERMINATOR"/>
    <property type="match status" value="1"/>
</dbReference>
<keyword evidence="1" id="KW-0808">Transferase</keyword>
<dbReference type="PROSITE" id="PS51094">
    <property type="entry name" value="PTS_EIIA_TYPE_2"/>
    <property type="match status" value="1"/>
</dbReference>
<keyword evidence="4" id="KW-0804">Transcription</keyword>
<dbReference type="InterPro" id="IPR011608">
    <property type="entry name" value="PRD"/>
</dbReference>
<dbReference type="InterPro" id="IPR013011">
    <property type="entry name" value="PTS_EIIB_2"/>
</dbReference>
<evidence type="ECO:0000256" key="1">
    <source>
        <dbReference type="ARBA" id="ARBA00022679"/>
    </source>
</evidence>
<dbReference type="PANTHER" id="PTHR30185:SF18">
    <property type="entry name" value="TRANSCRIPTIONAL REGULATOR MTLR"/>
    <property type="match status" value="1"/>
</dbReference>
<evidence type="ECO:0000259" key="5">
    <source>
        <dbReference type="PROSITE" id="PS51094"/>
    </source>
</evidence>
<gene>
    <name evidence="8" type="ORF">BC6307_08280</name>
</gene>
<evidence type="ECO:0000256" key="2">
    <source>
        <dbReference type="ARBA" id="ARBA00022737"/>
    </source>
</evidence>
<dbReference type="InterPro" id="IPR003501">
    <property type="entry name" value="PTS_EIIB_2/3"/>
</dbReference>
<dbReference type="RefSeq" id="WP_066411346.1">
    <property type="nucleotide sequence ID" value="NZ_CP018866.1"/>
</dbReference>
<dbReference type="Gene3D" id="3.40.50.2300">
    <property type="match status" value="1"/>
</dbReference>
<evidence type="ECO:0000313" key="8">
    <source>
        <dbReference type="EMBL" id="AST91273.1"/>
    </source>
</evidence>
<dbReference type="KEGG" id="bcoh:BC6307_08280"/>
<dbReference type="InterPro" id="IPR016152">
    <property type="entry name" value="PTrfase/Anion_transptr"/>
</dbReference>
<keyword evidence="2" id="KW-0677">Repeat</keyword>